<dbReference type="GO" id="GO:0019878">
    <property type="term" value="P:lysine biosynthetic process via aminoadipic acid"/>
    <property type="evidence" value="ECO:0007669"/>
    <property type="project" value="TreeGrafter"/>
</dbReference>
<name>A0A2K9F2Y8_9RHOB</name>
<proteinExistence type="predicted"/>
<keyword evidence="5" id="KW-1185">Reference proteome</keyword>
<feature type="domain" description="Saccharopine dehydrogenase NADP binding" evidence="2">
    <location>
        <begin position="3"/>
        <end position="113"/>
    </location>
</feature>
<evidence type="ECO:0000313" key="4">
    <source>
        <dbReference type="EMBL" id="AUH33501.1"/>
    </source>
</evidence>
<dbReference type="GO" id="GO:0005737">
    <property type="term" value="C:cytoplasm"/>
    <property type="evidence" value="ECO:0007669"/>
    <property type="project" value="TreeGrafter"/>
</dbReference>
<dbReference type="EMBL" id="CP025408">
    <property type="protein sequence ID" value="AUH33501.1"/>
    <property type="molecule type" value="Genomic_DNA"/>
</dbReference>
<dbReference type="RefSeq" id="WP_101460170.1">
    <property type="nucleotide sequence ID" value="NZ_CP025408.1"/>
</dbReference>
<dbReference type="InterPro" id="IPR005097">
    <property type="entry name" value="Sacchrp_dh_NADP-bd"/>
</dbReference>
<dbReference type="Gene3D" id="3.30.360.10">
    <property type="entry name" value="Dihydrodipicolinate Reductase, domain 2"/>
    <property type="match status" value="1"/>
</dbReference>
<dbReference type="PANTHER" id="PTHR11133">
    <property type="entry name" value="SACCHAROPINE DEHYDROGENASE"/>
    <property type="match status" value="1"/>
</dbReference>
<evidence type="ECO:0000313" key="5">
    <source>
        <dbReference type="Proteomes" id="UP000233742"/>
    </source>
</evidence>
<evidence type="ECO:0000259" key="2">
    <source>
        <dbReference type="Pfam" id="PF03435"/>
    </source>
</evidence>
<keyword evidence="1" id="KW-0560">Oxidoreductase</keyword>
<dbReference type="Gene3D" id="1.10.1870.10">
    <property type="entry name" value="Domain 3, Saccharopine reductase"/>
    <property type="match status" value="1"/>
</dbReference>
<dbReference type="Pfam" id="PF16653">
    <property type="entry name" value="Sacchrp_dh_C"/>
    <property type="match status" value="1"/>
</dbReference>
<dbReference type="PANTHER" id="PTHR11133:SF23">
    <property type="entry name" value="SACCHAROPINE DEHYDROGENASE [NAD(+), L-LYSINE-FORMING]"/>
    <property type="match status" value="1"/>
</dbReference>
<dbReference type="InterPro" id="IPR051168">
    <property type="entry name" value="AASS"/>
</dbReference>
<organism evidence="4 5">
    <name type="scientific">Paracoccus tegillarcae</name>
    <dbReference type="NCBI Taxonomy" id="1529068"/>
    <lineage>
        <taxon>Bacteria</taxon>
        <taxon>Pseudomonadati</taxon>
        <taxon>Pseudomonadota</taxon>
        <taxon>Alphaproteobacteria</taxon>
        <taxon>Rhodobacterales</taxon>
        <taxon>Paracoccaceae</taxon>
        <taxon>Paracoccus</taxon>
    </lineage>
</organism>
<dbReference type="InterPro" id="IPR036291">
    <property type="entry name" value="NAD(P)-bd_dom_sf"/>
</dbReference>
<evidence type="ECO:0000259" key="3">
    <source>
        <dbReference type="Pfam" id="PF16653"/>
    </source>
</evidence>
<dbReference type="SUPFAM" id="SSF51735">
    <property type="entry name" value="NAD(P)-binding Rossmann-fold domains"/>
    <property type="match status" value="1"/>
</dbReference>
<dbReference type="KEGG" id="paro:CUV01_08960"/>
<feature type="domain" description="Saccharopine dehydrogenase-like C-terminal" evidence="3">
    <location>
        <begin position="117"/>
        <end position="362"/>
    </location>
</feature>
<accession>A0A2K9F2Y8</accession>
<dbReference type="Pfam" id="PF03435">
    <property type="entry name" value="Sacchrp_dh_NADP"/>
    <property type="match status" value="1"/>
</dbReference>
<dbReference type="SUPFAM" id="SSF55347">
    <property type="entry name" value="Glyceraldehyde-3-phosphate dehydrogenase-like, C-terminal domain"/>
    <property type="match status" value="1"/>
</dbReference>
<dbReference type="Proteomes" id="UP000233742">
    <property type="component" value="Chromosome"/>
</dbReference>
<dbReference type="AlphaFoldDB" id="A0A2K9F2Y8"/>
<dbReference type="Gene3D" id="3.40.50.720">
    <property type="entry name" value="NAD(P)-binding Rossmann-like Domain"/>
    <property type="match status" value="1"/>
</dbReference>
<gene>
    <name evidence="4" type="ORF">CUV01_08960</name>
</gene>
<reference evidence="4 5" key="1">
    <citation type="submission" date="2017-12" db="EMBL/GenBank/DDBJ databases">
        <authorList>
            <person name="Hurst M.R.H."/>
        </authorList>
    </citation>
    <scope>NUCLEOTIDE SEQUENCE [LARGE SCALE GENOMIC DNA]</scope>
    <source>
        <strain evidence="4 5">BM15</strain>
    </source>
</reference>
<dbReference type="OrthoDB" id="973788at2"/>
<evidence type="ECO:0000256" key="1">
    <source>
        <dbReference type="ARBA" id="ARBA00023002"/>
    </source>
</evidence>
<dbReference type="GO" id="GO:0004753">
    <property type="term" value="F:saccharopine dehydrogenase activity"/>
    <property type="evidence" value="ECO:0007669"/>
    <property type="project" value="TreeGrafter"/>
</dbReference>
<sequence>MTIHWIGTGLSSIPGLRRLIRDGRPVTVWNRTLAKAQEAVGDLSNDIRAYSPDALAAVLAKGDVVVSMLPADQHPALAQMAISKGAHFISSSYISPEMAALDEAARSAGVALVNEVGLDPGIDHLMAHDLVGDYRQKAKAGDVISFTSYCGGVPKHINTFRYKFSWSPLGVLRALRSPSKSIRDGEVRDVERPWHAIETYDAPLPTPERFEIYPNRDSLPFVAQYGLDPDWKVDEFVRGTIRLKGWKDAWTPTFEEINALEGEAGEERLREIADQLWRNNSYTKNEADRVVLFVALRAERGDKTVWHKEWVMDAHGDRAGSAMAKLVSIPVALAVEAVEAGQIGPGVHAAPDDPELVAGWLVEIGQIAQHLSKLNHLKTAKSKISL</sequence>
<dbReference type="InterPro" id="IPR032095">
    <property type="entry name" value="Sacchrp_dh-like_C"/>
</dbReference>
<protein>
    <submittedName>
        <fullName evidence="4">Saccharopine dehydrogenase</fullName>
    </submittedName>
</protein>